<sequence>MPKKQSTAAQRAREAARQGGKYTRVLRSIAGDHDTADATAGTTEPDNRSPRCAVQPCHPKLPLDARVCPGDGRAPLPACELHAAWLLAALPGATVKASPDARIAPGDLFGLDLDLDLVRSMARSLTKEHEQMHDGTWACLLCDPERLPS</sequence>
<evidence type="ECO:0000313" key="3">
    <source>
        <dbReference type="Proteomes" id="UP001596915"/>
    </source>
</evidence>
<proteinExistence type="predicted"/>
<protein>
    <submittedName>
        <fullName evidence="2">Uncharacterized protein</fullName>
    </submittedName>
</protein>
<name>A0ABW2WKW9_9ACTN</name>
<keyword evidence="3" id="KW-1185">Reference proteome</keyword>
<reference evidence="3" key="1">
    <citation type="journal article" date="2019" name="Int. J. Syst. Evol. Microbiol.">
        <title>The Global Catalogue of Microorganisms (GCM) 10K type strain sequencing project: providing services to taxonomists for standard genome sequencing and annotation.</title>
        <authorList>
            <consortium name="The Broad Institute Genomics Platform"/>
            <consortium name="The Broad Institute Genome Sequencing Center for Infectious Disease"/>
            <person name="Wu L."/>
            <person name="Ma J."/>
        </authorList>
    </citation>
    <scope>NUCLEOTIDE SEQUENCE [LARGE SCALE GENOMIC DNA]</scope>
    <source>
        <strain evidence="3">JCM 12607</strain>
    </source>
</reference>
<gene>
    <name evidence="2" type="ORF">ACFQ2K_03860</name>
</gene>
<accession>A0ABW2WKW9</accession>
<feature type="region of interest" description="Disordered" evidence="1">
    <location>
        <begin position="1"/>
        <end position="53"/>
    </location>
</feature>
<comment type="caution">
    <text evidence="2">The sequence shown here is derived from an EMBL/GenBank/DDBJ whole genome shotgun (WGS) entry which is preliminary data.</text>
</comment>
<dbReference type="EMBL" id="JBHTGL010000005">
    <property type="protein sequence ID" value="MFD0622067.1"/>
    <property type="molecule type" value="Genomic_DNA"/>
</dbReference>
<dbReference type="Proteomes" id="UP001596915">
    <property type="component" value="Unassembled WGS sequence"/>
</dbReference>
<evidence type="ECO:0000313" key="2">
    <source>
        <dbReference type="EMBL" id="MFD0622067.1"/>
    </source>
</evidence>
<evidence type="ECO:0000256" key="1">
    <source>
        <dbReference type="SAM" id="MobiDB-lite"/>
    </source>
</evidence>
<organism evidence="2 3">
    <name type="scientific">Streptomyces sanglieri</name>
    <dbReference type="NCBI Taxonomy" id="193460"/>
    <lineage>
        <taxon>Bacteria</taxon>
        <taxon>Bacillati</taxon>
        <taxon>Actinomycetota</taxon>
        <taxon>Actinomycetes</taxon>
        <taxon>Kitasatosporales</taxon>
        <taxon>Streptomycetaceae</taxon>
        <taxon>Streptomyces</taxon>
    </lineage>
</organism>